<keyword evidence="2" id="KW-1185">Reference proteome</keyword>
<dbReference type="GeneID" id="110770152"/>
<feature type="compositionally biased region" description="Basic and acidic residues" evidence="1">
    <location>
        <begin position="195"/>
        <end position="207"/>
    </location>
</feature>
<protein>
    <submittedName>
        <fullName evidence="3">Uncharacterized protein LOC110770152</fullName>
    </submittedName>
</protein>
<reference evidence="3" key="1">
    <citation type="submission" date="2025-08" db="UniProtKB">
        <authorList>
            <consortium name="RefSeq"/>
        </authorList>
    </citation>
    <scope>IDENTIFICATION</scope>
</reference>
<name>A0A6P5TSQ5_PRUAV</name>
<dbReference type="KEGG" id="pavi:110770152"/>
<sequence>MSLRFLLDPGCPTYINTGLLFTLSHIANLTSLLSSLRKILENLYCLSKRGVAVHPNCLLIMSSEDGRKSKLPSAEKTRVGATLASSARVKHLVGVDSKKKGGMHNIKDVPLKPLADECGDRDLLREIVRARSSSPVKRQRDADVHIRSSGRLSQSKSGGRSGRSAHPPNHHDPAVESRAVKRGVDSSPPIPLEVRLAEAKKAKESSARAKGSSATSAADPQVDKSSPAGDAGVSDLLKTHFLSSPSACAGLFDQIRQAGDLGTFSSLSLEKQREATLHLLQKGVVFAAETIRNSRDLRTDSLDLVLIL</sequence>
<feature type="region of interest" description="Disordered" evidence="1">
    <location>
        <begin position="131"/>
        <end position="230"/>
    </location>
</feature>
<evidence type="ECO:0000313" key="3">
    <source>
        <dbReference type="RefSeq" id="XP_021829929.1"/>
    </source>
</evidence>
<proteinExistence type="predicted"/>
<evidence type="ECO:0000313" key="2">
    <source>
        <dbReference type="Proteomes" id="UP000515124"/>
    </source>
</evidence>
<dbReference type="RefSeq" id="XP_021829929.1">
    <property type="nucleotide sequence ID" value="XM_021974237.1"/>
</dbReference>
<organism evidence="2 3">
    <name type="scientific">Prunus avium</name>
    <name type="common">Cherry</name>
    <name type="synonym">Cerasus avium</name>
    <dbReference type="NCBI Taxonomy" id="42229"/>
    <lineage>
        <taxon>Eukaryota</taxon>
        <taxon>Viridiplantae</taxon>
        <taxon>Streptophyta</taxon>
        <taxon>Embryophyta</taxon>
        <taxon>Tracheophyta</taxon>
        <taxon>Spermatophyta</taxon>
        <taxon>Magnoliopsida</taxon>
        <taxon>eudicotyledons</taxon>
        <taxon>Gunneridae</taxon>
        <taxon>Pentapetalae</taxon>
        <taxon>rosids</taxon>
        <taxon>fabids</taxon>
        <taxon>Rosales</taxon>
        <taxon>Rosaceae</taxon>
        <taxon>Amygdaloideae</taxon>
        <taxon>Amygdaleae</taxon>
        <taxon>Prunus</taxon>
    </lineage>
</organism>
<dbReference type="Proteomes" id="UP000515124">
    <property type="component" value="Unplaced"/>
</dbReference>
<evidence type="ECO:0000256" key="1">
    <source>
        <dbReference type="SAM" id="MobiDB-lite"/>
    </source>
</evidence>
<dbReference type="AlphaFoldDB" id="A0A6P5TSQ5"/>
<gene>
    <name evidence="3" type="primary">LOC110770152</name>
</gene>
<accession>A0A6P5TSQ5</accession>
<feature type="compositionally biased region" description="Low complexity" evidence="1">
    <location>
        <begin position="147"/>
        <end position="164"/>
    </location>
</feature>
<feature type="compositionally biased region" description="Basic and acidic residues" evidence="1">
    <location>
        <begin position="169"/>
        <end position="184"/>
    </location>
</feature>